<dbReference type="Pfam" id="PF01979">
    <property type="entry name" value="Amidohydro_1"/>
    <property type="match status" value="1"/>
</dbReference>
<dbReference type="Gene3D" id="3.20.20.140">
    <property type="entry name" value="Metal-dependent hydrolases"/>
    <property type="match status" value="1"/>
</dbReference>
<dbReference type="Proteomes" id="UP000589626">
    <property type="component" value="Unassembled WGS sequence"/>
</dbReference>
<dbReference type="AlphaFoldDB" id="A0A7W4VYX0"/>
<comment type="caution">
    <text evidence="7">The sequence shown here is derived from an EMBL/GenBank/DDBJ whole genome shotgun (WGS) entry which is preliminary data.</text>
</comment>
<evidence type="ECO:0000259" key="5">
    <source>
        <dbReference type="Pfam" id="PF01979"/>
    </source>
</evidence>
<dbReference type="GO" id="GO:0000034">
    <property type="term" value="F:adenine deaminase activity"/>
    <property type="evidence" value="ECO:0007669"/>
    <property type="project" value="UniProtKB-EC"/>
</dbReference>
<protein>
    <recommendedName>
        <fullName evidence="2">adenine deaminase</fullName>
        <ecNumber evidence="2">3.5.4.2</ecNumber>
    </recommendedName>
</protein>
<organism evidence="7 8">
    <name type="scientific">Nocardioides soli</name>
    <dbReference type="NCBI Taxonomy" id="1036020"/>
    <lineage>
        <taxon>Bacteria</taxon>
        <taxon>Bacillati</taxon>
        <taxon>Actinomycetota</taxon>
        <taxon>Actinomycetes</taxon>
        <taxon>Propionibacteriales</taxon>
        <taxon>Nocardioidaceae</taxon>
        <taxon>Nocardioides</taxon>
    </lineage>
</organism>
<dbReference type="InterPro" id="IPR011059">
    <property type="entry name" value="Metal-dep_hydrolase_composite"/>
</dbReference>
<dbReference type="Gene3D" id="2.30.40.10">
    <property type="entry name" value="Urease, subunit C, domain 1"/>
    <property type="match status" value="1"/>
</dbReference>
<dbReference type="EMBL" id="JACHWR010000003">
    <property type="protein sequence ID" value="MBB3044336.1"/>
    <property type="molecule type" value="Genomic_DNA"/>
</dbReference>
<dbReference type="SUPFAM" id="SSF51556">
    <property type="entry name" value="Metallo-dependent hydrolases"/>
    <property type="match status" value="1"/>
</dbReference>
<dbReference type="RefSeq" id="WP_183594218.1">
    <property type="nucleotide sequence ID" value="NZ_JACHWR010000003.1"/>
</dbReference>
<evidence type="ECO:0000256" key="3">
    <source>
        <dbReference type="ARBA" id="ARBA00022801"/>
    </source>
</evidence>
<evidence type="ECO:0000313" key="7">
    <source>
        <dbReference type="EMBL" id="MBB3044336.1"/>
    </source>
</evidence>
<dbReference type="Pfam" id="PF13382">
    <property type="entry name" value="Adenine_deam_C"/>
    <property type="match status" value="1"/>
</dbReference>
<proteinExistence type="inferred from homology"/>
<sequence>MKAATTTRLEREAAAAVAAGRAPADLVLTNARIVNVHTGRIQAGGVAVVGPRIAAVGSVDHCIGPDTTVVDAGRRFLAPGFIDSHIHLGGSQLVIRRLADVLVPRGTIALGTDFYEIATIAGREAVLHELEQAERSALDVLFSPAIFGVLGIGEFGNPGRFSWEDLFSLLDHPACVEFREWNCWSSWLPMPQMRELHDRIIERGLTVGGHLEGLSGPTLQASVALGAVSDHETATTAEALERVGLGLTVQIRSGSAARDFDALVPAITEHGCPTSAFAFCTDEQELADMASHGHLDRLVRQAVAAGIGPVEAITMASLTSARSMGVDDDYGSVQPGKLASFLLVDDLRALTISSVYARGRLVAEHGRMLAPVEPEGYGAEARALTVVTTPIAADDFCFGDRSGTYAMRVVGVTEGSLITEERIEDVELKSGRPDRAERDLATIAVIDRHEGGAERFTGLIRGLRIRRGALAATVNPGMMNLMVLGVDEEDMAIAARTVADSSGGLAVVVDGTVVAHVPLPIYGILTDDPTDEVVAACQQFEHAIETEMGSDFQGLVSAAGFTLLAVSIPALKITSRGLVHVVRGAPPEGRDLFVADPDLTSA</sequence>
<name>A0A7W4VYX0_9ACTN</name>
<dbReference type="PANTHER" id="PTHR11113:SF2">
    <property type="entry name" value="ADENINE DEAMINASE"/>
    <property type="match status" value="1"/>
</dbReference>
<dbReference type="InterPro" id="IPR006680">
    <property type="entry name" value="Amidohydro-rel"/>
</dbReference>
<evidence type="ECO:0000313" key="8">
    <source>
        <dbReference type="Proteomes" id="UP000589626"/>
    </source>
</evidence>
<evidence type="ECO:0000256" key="4">
    <source>
        <dbReference type="ARBA" id="ARBA00047720"/>
    </source>
</evidence>
<dbReference type="InterPro" id="IPR026912">
    <property type="entry name" value="Adenine_deam_C"/>
</dbReference>
<comment type="similarity">
    <text evidence="1">Belongs to the metallo-dependent hydrolases superfamily. Adenine deaminase family.</text>
</comment>
<evidence type="ECO:0000256" key="2">
    <source>
        <dbReference type="ARBA" id="ARBA00012782"/>
    </source>
</evidence>
<dbReference type="PANTHER" id="PTHR11113">
    <property type="entry name" value="N-ACETYLGLUCOSAMINE-6-PHOSPHATE DEACETYLASE"/>
    <property type="match status" value="1"/>
</dbReference>
<evidence type="ECO:0000259" key="6">
    <source>
        <dbReference type="Pfam" id="PF13382"/>
    </source>
</evidence>
<feature type="domain" description="Adenine deaminase C-terminal" evidence="6">
    <location>
        <begin position="417"/>
        <end position="583"/>
    </location>
</feature>
<evidence type="ECO:0000256" key="1">
    <source>
        <dbReference type="ARBA" id="ARBA00006773"/>
    </source>
</evidence>
<dbReference type="SUPFAM" id="SSF51338">
    <property type="entry name" value="Composite domain of metallo-dependent hydrolases"/>
    <property type="match status" value="1"/>
</dbReference>
<feature type="domain" description="Amidohydrolase-related" evidence="5">
    <location>
        <begin position="203"/>
        <end position="362"/>
    </location>
</feature>
<reference evidence="7 8" key="1">
    <citation type="submission" date="2020-08" db="EMBL/GenBank/DDBJ databases">
        <title>Sequencing the genomes of 1000 actinobacteria strains.</title>
        <authorList>
            <person name="Klenk H.-P."/>
        </authorList>
    </citation>
    <scope>NUCLEOTIDE SEQUENCE [LARGE SCALE GENOMIC DNA]</scope>
    <source>
        <strain evidence="7 8">DSM 105498</strain>
    </source>
</reference>
<dbReference type="EC" id="3.5.4.2" evidence="2"/>
<gene>
    <name evidence="7" type="ORF">FHU40_004173</name>
</gene>
<keyword evidence="8" id="KW-1185">Reference proteome</keyword>
<comment type="catalytic activity">
    <reaction evidence="4">
        <text>adenine + H2O + H(+) = hypoxanthine + NH4(+)</text>
        <dbReference type="Rhea" id="RHEA:23688"/>
        <dbReference type="ChEBI" id="CHEBI:15377"/>
        <dbReference type="ChEBI" id="CHEBI:15378"/>
        <dbReference type="ChEBI" id="CHEBI:16708"/>
        <dbReference type="ChEBI" id="CHEBI:17368"/>
        <dbReference type="ChEBI" id="CHEBI:28938"/>
        <dbReference type="EC" id="3.5.4.2"/>
    </reaction>
</comment>
<accession>A0A7W4VYX0</accession>
<dbReference type="InterPro" id="IPR032466">
    <property type="entry name" value="Metal_Hydrolase"/>
</dbReference>
<keyword evidence="3 7" id="KW-0378">Hydrolase</keyword>